<dbReference type="SUPFAM" id="SSF53850">
    <property type="entry name" value="Periplasmic binding protein-like II"/>
    <property type="match status" value="1"/>
</dbReference>
<comment type="similarity">
    <text evidence="1">Belongs to the LysR transcriptional regulatory family.</text>
</comment>
<dbReference type="CDD" id="cd08422">
    <property type="entry name" value="PBP2_CrgA_like"/>
    <property type="match status" value="1"/>
</dbReference>
<dbReference type="EMBL" id="JBHSLW010000010">
    <property type="protein sequence ID" value="MFC5419768.1"/>
    <property type="molecule type" value="Genomic_DNA"/>
</dbReference>
<keyword evidence="2" id="KW-0805">Transcription regulation</keyword>
<evidence type="ECO:0000313" key="6">
    <source>
        <dbReference type="EMBL" id="MFC5419768.1"/>
    </source>
</evidence>
<proteinExistence type="inferred from homology"/>
<accession>A0ABW0IRT7</accession>
<dbReference type="InterPro" id="IPR005119">
    <property type="entry name" value="LysR_subst-bd"/>
</dbReference>
<reference evidence="7" key="1">
    <citation type="journal article" date="2019" name="Int. J. Syst. Evol. Microbiol.">
        <title>The Global Catalogue of Microorganisms (GCM) 10K type strain sequencing project: providing services to taxonomists for standard genome sequencing and annotation.</title>
        <authorList>
            <consortium name="The Broad Institute Genomics Platform"/>
            <consortium name="The Broad Institute Genome Sequencing Center for Infectious Disease"/>
            <person name="Wu L."/>
            <person name="Ma J."/>
        </authorList>
    </citation>
    <scope>NUCLEOTIDE SEQUENCE [LARGE SCALE GENOMIC DNA]</scope>
    <source>
        <strain evidence="7">NCAIM B.01391</strain>
    </source>
</reference>
<dbReference type="Gene3D" id="3.40.190.290">
    <property type="match status" value="1"/>
</dbReference>
<evidence type="ECO:0000256" key="2">
    <source>
        <dbReference type="ARBA" id="ARBA00023015"/>
    </source>
</evidence>
<evidence type="ECO:0000256" key="4">
    <source>
        <dbReference type="ARBA" id="ARBA00023163"/>
    </source>
</evidence>
<dbReference type="InterPro" id="IPR036388">
    <property type="entry name" value="WH-like_DNA-bd_sf"/>
</dbReference>
<dbReference type="Pfam" id="PF00126">
    <property type="entry name" value="HTH_1"/>
    <property type="match status" value="1"/>
</dbReference>
<dbReference type="Proteomes" id="UP001596053">
    <property type="component" value="Unassembled WGS sequence"/>
</dbReference>
<protein>
    <submittedName>
        <fullName evidence="6">LysR substrate-binding domain-containing protein</fullName>
    </submittedName>
</protein>
<organism evidence="6 7">
    <name type="scientific">Bosea eneae</name>
    <dbReference type="NCBI Taxonomy" id="151454"/>
    <lineage>
        <taxon>Bacteria</taxon>
        <taxon>Pseudomonadati</taxon>
        <taxon>Pseudomonadota</taxon>
        <taxon>Alphaproteobacteria</taxon>
        <taxon>Hyphomicrobiales</taxon>
        <taxon>Boseaceae</taxon>
        <taxon>Bosea</taxon>
    </lineage>
</organism>
<evidence type="ECO:0000313" key="7">
    <source>
        <dbReference type="Proteomes" id="UP001596053"/>
    </source>
</evidence>
<feature type="domain" description="HTH lysR-type" evidence="5">
    <location>
        <begin position="1"/>
        <end position="59"/>
    </location>
</feature>
<keyword evidence="4" id="KW-0804">Transcription</keyword>
<dbReference type="InterPro" id="IPR058163">
    <property type="entry name" value="LysR-type_TF_proteobact-type"/>
</dbReference>
<dbReference type="PROSITE" id="PS50931">
    <property type="entry name" value="HTH_LYSR"/>
    <property type="match status" value="1"/>
</dbReference>
<evidence type="ECO:0000259" key="5">
    <source>
        <dbReference type="PROSITE" id="PS50931"/>
    </source>
</evidence>
<keyword evidence="7" id="KW-1185">Reference proteome</keyword>
<evidence type="ECO:0000256" key="1">
    <source>
        <dbReference type="ARBA" id="ARBA00009437"/>
    </source>
</evidence>
<dbReference type="PANTHER" id="PTHR30537">
    <property type="entry name" value="HTH-TYPE TRANSCRIPTIONAL REGULATOR"/>
    <property type="match status" value="1"/>
</dbReference>
<dbReference type="PANTHER" id="PTHR30537:SF5">
    <property type="entry name" value="HTH-TYPE TRANSCRIPTIONAL ACTIVATOR TTDR-RELATED"/>
    <property type="match status" value="1"/>
</dbReference>
<sequence length="309" mass="33778">MDRIDALRLFLDVAEKGSFSGVARQRALATSTVALAVSQLEQELGARLIVRSTRRLVFTHEGASLLADARRIVAEWDVAVGSLRENGTLAGPIRLTATNDFGRTRLRPLLDAFQRQHPAVHMTLILSDDTVDLIEERFDLALRSGPLPDSRLRARLLIRGQRLVCAAPGYWARTGKPTHPRDLAHHNCLILARPGAPLSAWPFRDGGKHFVVKVSGDRQVSDGDVLREWACQGLGAILKNEWDIQDELQTGRLETALDSYNAGDIDLYGVQPAGPANRRVTALVEFLAEALASPSPRSSFPGSPTMAVS</sequence>
<keyword evidence="3" id="KW-0238">DNA-binding</keyword>
<evidence type="ECO:0000256" key="3">
    <source>
        <dbReference type="ARBA" id="ARBA00023125"/>
    </source>
</evidence>
<dbReference type="InterPro" id="IPR000847">
    <property type="entry name" value="LysR_HTH_N"/>
</dbReference>
<dbReference type="Pfam" id="PF03466">
    <property type="entry name" value="LysR_substrate"/>
    <property type="match status" value="1"/>
</dbReference>
<name>A0ABW0IRT7_9HYPH</name>
<comment type="caution">
    <text evidence="6">The sequence shown here is derived from an EMBL/GenBank/DDBJ whole genome shotgun (WGS) entry which is preliminary data.</text>
</comment>
<dbReference type="InterPro" id="IPR036390">
    <property type="entry name" value="WH_DNA-bd_sf"/>
</dbReference>
<dbReference type="SUPFAM" id="SSF46785">
    <property type="entry name" value="Winged helix' DNA-binding domain"/>
    <property type="match status" value="1"/>
</dbReference>
<dbReference type="RefSeq" id="WP_377797725.1">
    <property type="nucleotide sequence ID" value="NZ_JBHSLW010000010.1"/>
</dbReference>
<gene>
    <name evidence="6" type="ORF">ACFPOB_09345</name>
</gene>
<dbReference type="Gene3D" id="1.10.10.10">
    <property type="entry name" value="Winged helix-like DNA-binding domain superfamily/Winged helix DNA-binding domain"/>
    <property type="match status" value="1"/>
</dbReference>